<name>F3PR73_9BACE</name>
<organism evidence="1 2">
    <name type="scientific">Bacteroides fluxus YIT 12057</name>
    <dbReference type="NCBI Taxonomy" id="763034"/>
    <lineage>
        <taxon>Bacteria</taxon>
        <taxon>Pseudomonadati</taxon>
        <taxon>Bacteroidota</taxon>
        <taxon>Bacteroidia</taxon>
        <taxon>Bacteroidales</taxon>
        <taxon>Bacteroidaceae</taxon>
        <taxon>Bacteroides</taxon>
    </lineage>
</organism>
<accession>F3PR73</accession>
<evidence type="ECO:0000313" key="1">
    <source>
        <dbReference type="EMBL" id="EGF58614.1"/>
    </source>
</evidence>
<sequence>MQIEKTHHLSGLNTSCVSPECIIRLGTTHHAFLSSCFSAGYFKNSPSGPFPP</sequence>
<dbReference type="EMBL" id="AFBN01000021">
    <property type="protein sequence ID" value="EGF58614.1"/>
    <property type="molecule type" value="Genomic_DNA"/>
</dbReference>
<dbReference type="Proteomes" id="UP000003416">
    <property type="component" value="Unassembled WGS sequence"/>
</dbReference>
<keyword evidence="2" id="KW-1185">Reference proteome</keyword>
<protein>
    <submittedName>
        <fullName evidence="1">Uncharacterized protein</fullName>
    </submittedName>
</protein>
<gene>
    <name evidence="1" type="ORF">HMPREF9446_01222</name>
</gene>
<dbReference type="AlphaFoldDB" id="F3PR73"/>
<reference evidence="1 2" key="1">
    <citation type="submission" date="2011-02" db="EMBL/GenBank/DDBJ databases">
        <authorList>
            <person name="Weinstock G."/>
            <person name="Sodergren E."/>
            <person name="Clifton S."/>
            <person name="Fulton L."/>
            <person name="Fulton B."/>
            <person name="Courtney L."/>
            <person name="Fronick C."/>
            <person name="Harrison M."/>
            <person name="Strong C."/>
            <person name="Farmer C."/>
            <person name="Delahaunty K."/>
            <person name="Markovic C."/>
            <person name="Hall O."/>
            <person name="Minx P."/>
            <person name="Tomlinson C."/>
            <person name="Mitreva M."/>
            <person name="Hou S."/>
            <person name="Chen J."/>
            <person name="Wollam A."/>
            <person name="Pepin K.H."/>
            <person name="Johnson M."/>
            <person name="Bhonagiri V."/>
            <person name="Zhang X."/>
            <person name="Suruliraj S."/>
            <person name="Warren W."/>
            <person name="Chinwalla A."/>
            <person name="Mardis E.R."/>
            <person name="Wilson R.K."/>
        </authorList>
    </citation>
    <scope>NUCLEOTIDE SEQUENCE [LARGE SCALE GENOMIC DNA]</scope>
    <source>
        <strain evidence="1 2">YIT 12057</strain>
    </source>
</reference>
<dbReference type="STRING" id="763034.HMPREF9446_01222"/>
<evidence type="ECO:0000313" key="2">
    <source>
        <dbReference type="Proteomes" id="UP000003416"/>
    </source>
</evidence>
<proteinExistence type="predicted"/>
<dbReference type="HOGENOM" id="CLU_3076685_0_0_10"/>
<comment type="caution">
    <text evidence="1">The sequence shown here is derived from an EMBL/GenBank/DDBJ whole genome shotgun (WGS) entry which is preliminary data.</text>
</comment>